<comment type="caution">
    <text evidence="3">The sequence shown here is derived from an EMBL/GenBank/DDBJ whole genome shotgun (WGS) entry which is preliminary data.</text>
</comment>
<accession>A0A8X6H0Z6</accession>
<organism evidence="3 4">
    <name type="scientific">Trichonephila clavata</name>
    <name type="common">Joro spider</name>
    <name type="synonym">Nephila clavata</name>
    <dbReference type="NCBI Taxonomy" id="2740835"/>
    <lineage>
        <taxon>Eukaryota</taxon>
        <taxon>Metazoa</taxon>
        <taxon>Ecdysozoa</taxon>
        <taxon>Arthropoda</taxon>
        <taxon>Chelicerata</taxon>
        <taxon>Arachnida</taxon>
        <taxon>Araneae</taxon>
        <taxon>Araneomorphae</taxon>
        <taxon>Entelegynae</taxon>
        <taxon>Araneoidea</taxon>
        <taxon>Nephilidae</taxon>
        <taxon>Trichonephila</taxon>
    </lineage>
</organism>
<keyword evidence="4" id="KW-1185">Reference proteome</keyword>
<dbReference type="Proteomes" id="UP000887116">
    <property type="component" value="Unassembled WGS sequence"/>
</dbReference>
<evidence type="ECO:0000256" key="2">
    <source>
        <dbReference type="SAM" id="Phobius"/>
    </source>
</evidence>
<proteinExistence type="predicted"/>
<name>A0A8X6H0Z6_TRICU</name>
<dbReference type="EMBL" id="BMAO01027177">
    <property type="protein sequence ID" value="GFR14983.1"/>
    <property type="molecule type" value="Genomic_DNA"/>
</dbReference>
<gene>
    <name evidence="3" type="ORF">TNCT_377801</name>
</gene>
<sequence>MATESVPKGKRLPISPESDNNQENPMNENDGTWESPREARTQDDDLPTPNTDSNYLREGALSIFSAACENIQSSTLRPRIPEDYFYRRQRGRQRRRRRSCCQKWKERIQLYTRQIRDSRYFLYILILLMAFPAADMVIGE</sequence>
<dbReference type="AlphaFoldDB" id="A0A8X6H0Z6"/>
<keyword evidence="2" id="KW-1133">Transmembrane helix</keyword>
<reference evidence="3" key="1">
    <citation type="submission" date="2020-07" db="EMBL/GenBank/DDBJ databases">
        <title>Multicomponent nature underlies the extraordinary mechanical properties of spider dragline silk.</title>
        <authorList>
            <person name="Kono N."/>
            <person name="Nakamura H."/>
            <person name="Mori M."/>
            <person name="Yoshida Y."/>
            <person name="Ohtoshi R."/>
            <person name="Malay A.D."/>
            <person name="Moran D.A.P."/>
            <person name="Tomita M."/>
            <person name="Numata K."/>
            <person name="Arakawa K."/>
        </authorList>
    </citation>
    <scope>NUCLEOTIDE SEQUENCE</scope>
</reference>
<keyword evidence="2" id="KW-0812">Transmembrane</keyword>
<keyword evidence="2" id="KW-0472">Membrane</keyword>
<evidence type="ECO:0000256" key="1">
    <source>
        <dbReference type="SAM" id="MobiDB-lite"/>
    </source>
</evidence>
<feature type="transmembrane region" description="Helical" evidence="2">
    <location>
        <begin position="120"/>
        <end position="138"/>
    </location>
</feature>
<protein>
    <submittedName>
        <fullName evidence="3">Uncharacterized protein</fullName>
    </submittedName>
</protein>
<evidence type="ECO:0000313" key="3">
    <source>
        <dbReference type="EMBL" id="GFR14983.1"/>
    </source>
</evidence>
<evidence type="ECO:0000313" key="4">
    <source>
        <dbReference type="Proteomes" id="UP000887116"/>
    </source>
</evidence>
<feature type="region of interest" description="Disordered" evidence="1">
    <location>
        <begin position="1"/>
        <end position="54"/>
    </location>
</feature>
<feature type="compositionally biased region" description="Polar residues" evidence="1">
    <location>
        <begin position="17"/>
        <end position="32"/>
    </location>
</feature>